<comment type="catalytic activity">
    <reaction evidence="9 11">
        <text>Couples ATP hydrolysis with the unwinding of duplex DNA by translocating in the 3'-5' direction.</text>
        <dbReference type="EC" id="5.6.2.4"/>
    </reaction>
</comment>
<dbReference type="EC" id="5.6.2.4" evidence="11"/>
<organism evidence="15 16">
    <name type="scientific">Phocoenobacter uteri</name>
    <dbReference type="NCBI Taxonomy" id="146806"/>
    <lineage>
        <taxon>Bacteria</taxon>
        <taxon>Pseudomonadati</taxon>
        <taxon>Pseudomonadota</taxon>
        <taxon>Gammaproteobacteria</taxon>
        <taxon>Pasteurellales</taxon>
        <taxon>Pasteurellaceae</taxon>
        <taxon>Phocoenobacter</taxon>
    </lineage>
</organism>
<dbReference type="NCBIfam" id="TIGR01074">
    <property type="entry name" value="rep"/>
    <property type="match status" value="1"/>
</dbReference>
<keyword evidence="16" id="KW-1185">Reference proteome</keyword>
<dbReference type="InterPro" id="IPR014017">
    <property type="entry name" value="DNA_helicase_UvrD-like_C"/>
</dbReference>
<dbReference type="GO" id="GO:0009314">
    <property type="term" value="P:response to radiation"/>
    <property type="evidence" value="ECO:0007669"/>
    <property type="project" value="UniProtKB-ARBA"/>
</dbReference>
<dbReference type="InterPro" id="IPR014016">
    <property type="entry name" value="UvrD-like_ATP-bd"/>
</dbReference>
<dbReference type="GO" id="GO:0000725">
    <property type="term" value="P:recombinational repair"/>
    <property type="evidence" value="ECO:0007669"/>
    <property type="project" value="TreeGrafter"/>
</dbReference>
<feature type="binding site" evidence="11">
    <location>
        <position position="278"/>
    </location>
    <ligand>
        <name>ATP</name>
        <dbReference type="ChEBI" id="CHEBI:30616"/>
    </ligand>
</feature>
<keyword evidence="7 11" id="KW-0238">DNA-binding</keyword>
<feature type="domain" description="UvrD-like helicase C-terminal" evidence="14">
    <location>
        <begin position="281"/>
        <end position="563"/>
    </location>
</feature>
<sequence length="672" mass="78028">MKLNTQQQQAVEYTKGACLVLAGAGSGKTRVIINKIAHLISYCDYSPKHIAAVTFTNKAAREMRERVAHSIGKEKSKGLTISTFHTLGFDIIKREYKSLGFKSGMTLFDEYDQIALLKHLLPENVTEDKDLLKQLISQISNWKNSLLSPERVISLASDERSRVFSYFYQQYQNQLRAYNALDFDDLIMLPTLLFQQNEEVKQRWQQRIQYLLVDEYQDTNTSQYELIKLLVGERANFTVVGDDDQSIYSWRGAKPENMQRLKADFPNLNVIKLEQNYRSSQRILHCANILIDNNPHVFQKRLFSQLAQGEKLNVIEAKDEEHEAERIVGELIAHRFSRRTKYKEYAILYRGNHQSRLMEKMLVQNRIPYKISGGTSFFSRVEIKDMMAYLRLLVNQDDDAAFLRIVNTPRREIGATTLEKLGNLANEKQVSLFEAIFDFDLIQRITPKPYQALQDFGRWIVELSDQAVRSDPLFAIKEMLAKIQYEAYLYEHANNPKAAEMQSRNVETLFEWVEGMLAGDDINEPMNLAQVVTRLTLRDMLERGEDDDDSDQVQLMTLHASKGLEFPHVFLVGMEEGLLPHQTSVDEDNIEEERRLAYVGITRAQQTLTFSLCKTRRQYGELIKPEPSRFLMELPQDELQWERDKPPITEQQKQQKVSDNVARLRAMLKKNK</sequence>
<dbReference type="PROSITE" id="PS51198">
    <property type="entry name" value="UVRD_HELICASE_ATP_BIND"/>
    <property type="match status" value="1"/>
</dbReference>
<keyword evidence="4 11" id="KW-0378">Hydrolase</keyword>
<dbReference type="HAMAP" id="MF_01920">
    <property type="entry name" value="Helicase_Rep"/>
    <property type="match status" value="1"/>
</dbReference>
<dbReference type="Proteomes" id="UP000255417">
    <property type="component" value="Unassembled WGS sequence"/>
</dbReference>
<comment type="subunit">
    <text evidence="11">Homodimer.</text>
</comment>
<evidence type="ECO:0000256" key="8">
    <source>
        <dbReference type="ARBA" id="ARBA00023235"/>
    </source>
</evidence>
<dbReference type="PROSITE" id="PS51217">
    <property type="entry name" value="UVRD_HELICASE_CTER"/>
    <property type="match status" value="1"/>
</dbReference>
<protein>
    <recommendedName>
        <fullName evidence="11">ATP-dependent DNA helicase Rep</fullName>
        <ecNumber evidence="11">5.6.2.4</ecNumber>
    </recommendedName>
    <alternativeName>
        <fullName evidence="11">DNA 3'-5' helicase Rep</fullName>
    </alternativeName>
</protein>
<dbReference type="PANTHER" id="PTHR11070:SF64">
    <property type="entry name" value="ATP-DEPENDENT DNA HELICASE REP"/>
    <property type="match status" value="1"/>
</dbReference>
<dbReference type="OrthoDB" id="9806690at2"/>
<dbReference type="Gene3D" id="1.10.10.160">
    <property type="match status" value="1"/>
</dbReference>
<keyword evidence="5 11" id="KW-0347">Helicase</keyword>
<dbReference type="GO" id="GO:0032991">
    <property type="term" value="C:protein-containing complex"/>
    <property type="evidence" value="ECO:0007669"/>
    <property type="project" value="UniProtKB-ARBA"/>
</dbReference>
<dbReference type="GO" id="GO:0005524">
    <property type="term" value="F:ATP binding"/>
    <property type="evidence" value="ECO:0007669"/>
    <property type="project" value="UniProtKB-UniRule"/>
</dbReference>
<dbReference type="Gene3D" id="3.40.50.300">
    <property type="entry name" value="P-loop containing nucleotide triphosphate hydrolases"/>
    <property type="match status" value="2"/>
</dbReference>
<evidence type="ECO:0000256" key="6">
    <source>
        <dbReference type="ARBA" id="ARBA00022840"/>
    </source>
</evidence>
<dbReference type="InterPro" id="IPR027417">
    <property type="entry name" value="P-loop_NTPase"/>
</dbReference>
<keyword evidence="8 11" id="KW-0413">Isomerase</keyword>
<dbReference type="CDD" id="cd17932">
    <property type="entry name" value="DEXQc_UvrD"/>
    <property type="match status" value="1"/>
</dbReference>
<dbReference type="GO" id="GO:0005829">
    <property type="term" value="C:cytosol"/>
    <property type="evidence" value="ECO:0007669"/>
    <property type="project" value="TreeGrafter"/>
</dbReference>
<evidence type="ECO:0000256" key="3">
    <source>
        <dbReference type="ARBA" id="ARBA00022741"/>
    </source>
</evidence>
<evidence type="ECO:0000256" key="2">
    <source>
        <dbReference type="ARBA" id="ARBA00022705"/>
    </source>
</evidence>
<dbReference type="Gene3D" id="1.10.486.10">
    <property type="entry name" value="PCRA, domain 4"/>
    <property type="match status" value="1"/>
</dbReference>
<dbReference type="EMBL" id="UGTA01000001">
    <property type="protein sequence ID" value="SUB59216.1"/>
    <property type="molecule type" value="Genomic_DNA"/>
</dbReference>
<dbReference type="SUPFAM" id="SSF52540">
    <property type="entry name" value="P-loop containing nucleoside triphosphate hydrolases"/>
    <property type="match status" value="1"/>
</dbReference>
<evidence type="ECO:0000259" key="14">
    <source>
        <dbReference type="PROSITE" id="PS51217"/>
    </source>
</evidence>
<proteinExistence type="inferred from homology"/>
<dbReference type="RefSeq" id="WP_115315704.1">
    <property type="nucleotide sequence ID" value="NZ_LWIF01000001.1"/>
</dbReference>
<evidence type="ECO:0000256" key="1">
    <source>
        <dbReference type="ARBA" id="ARBA00009922"/>
    </source>
</evidence>
<accession>A0A379CBX5</accession>
<reference evidence="15 16" key="1">
    <citation type="submission" date="2018-06" db="EMBL/GenBank/DDBJ databases">
        <authorList>
            <consortium name="Pathogen Informatics"/>
            <person name="Doyle S."/>
        </authorList>
    </citation>
    <scope>NUCLEOTIDE SEQUENCE [LARGE SCALE GENOMIC DNA]</scope>
    <source>
        <strain evidence="15 16">NCTC12872</strain>
    </source>
</reference>
<feature type="binding site" evidence="12">
    <location>
        <begin position="22"/>
        <end position="29"/>
    </location>
    <ligand>
        <name>ATP</name>
        <dbReference type="ChEBI" id="CHEBI:30616"/>
    </ligand>
</feature>
<dbReference type="Pfam" id="PF00580">
    <property type="entry name" value="UvrD-helicase"/>
    <property type="match status" value="1"/>
</dbReference>
<comment type="catalytic activity">
    <reaction evidence="10 11">
        <text>ATP + H2O = ADP + phosphate + H(+)</text>
        <dbReference type="Rhea" id="RHEA:13065"/>
        <dbReference type="ChEBI" id="CHEBI:15377"/>
        <dbReference type="ChEBI" id="CHEBI:15378"/>
        <dbReference type="ChEBI" id="CHEBI:30616"/>
        <dbReference type="ChEBI" id="CHEBI:43474"/>
        <dbReference type="ChEBI" id="CHEBI:456216"/>
        <dbReference type="EC" id="5.6.2.4"/>
    </reaction>
</comment>
<dbReference type="Pfam" id="PF13361">
    <property type="entry name" value="UvrD_C"/>
    <property type="match status" value="1"/>
</dbReference>
<evidence type="ECO:0000313" key="15">
    <source>
        <dbReference type="EMBL" id="SUB59216.1"/>
    </source>
</evidence>
<dbReference type="AlphaFoldDB" id="A0A379CBX5"/>
<comment type="function">
    <text evidence="11">Rep helicase is a single-stranded DNA-dependent ATPase involved in DNA replication; it can initiate unwinding at a nick in the DNA. It binds to the single-stranded DNA and acts in a progressive fashion along the DNA in the 3' to 5' direction.</text>
</comment>
<evidence type="ECO:0000256" key="5">
    <source>
        <dbReference type="ARBA" id="ARBA00022806"/>
    </source>
</evidence>
<evidence type="ECO:0000256" key="11">
    <source>
        <dbReference type="HAMAP-Rule" id="MF_01920"/>
    </source>
</evidence>
<feature type="domain" description="UvrD-like helicase ATP-binding" evidence="13">
    <location>
        <begin position="1"/>
        <end position="280"/>
    </location>
</feature>
<evidence type="ECO:0000259" key="13">
    <source>
        <dbReference type="PROSITE" id="PS51198"/>
    </source>
</evidence>
<gene>
    <name evidence="11 15" type="primary">rep</name>
    <name evidence="15" type="ORF">NCTC12872_01196</name>
</gene>
<evidence type="ECO:0000256" key="10">
    <source>
        <dbReference type="ARBA" id="ARBA00048988"/>
    </source>
</evidence>
<dbReference type="InterPro" id="IPR005752">
    <property type="entry name" value="Helicase_Rep"/>
</dbReference>
<dbReference type="CDD" id="cd18807">
    <property type="entry name" value="SF1_C_UvrD"/>
    <property type="match status" value="1"/>
</dbReference>
<dbReference type="GO" id="GO:0006260">
    <property type="term" value="P:DNA replication"/>
    <property type="evidence" value="ECO:0007669"/>
    <property type="project" value="UniProtKB-UniRule"/>
</dbReference>
<dbReference type="InterPro" id="IPR013986">
    <property type="entry name" value="DExx_box_DNA_helicase_dom_sf"/>
</dbReference>
<keyword evidence="2 11" id="KW-0235">DNA replication</keyword>
<dbReference type="GO" id="GO:0003697">
    <property type="term" value="F:single-stranded DNA binding"/>
    <property type="evidence" value="ECO:0007669"/>
    <property type="project" value="UniProtKB-UniRule"/>
</dbReference>
<dbReference type="FunFam" id="1.10.10.160:FF:000001">
    <property type="entry name" value="ATP-dependent DNA helicase"/>
    <property type="match status" value="1"/>
</dbReference>
<evidence type="ECO:0000256" key="4">
    <source>
        <dbReference type="ARBA" id="ARBA00022801"/>
    </source>
</evidence>
<name>A0A379CBX5_9PAST</name>
<evidence type="ECO:0000313" key="16">
    <source>
        <dbReference type="Proteomes" id="UP000255417"/>
    </source>
</evidence>
<dbReference type="GO" id="GO:0043138">
    <property type="term" value="F:3'-5' DNA helicase activity"/>
    <property type="evidence" value="ECO:0007669"/>
    <property type="project" value="UniProtKB-UniRule"/>
</dbReference>
<dbReference type="PANTHER" id="PTHR11070">
    <property type="entry name" value="UVRD / RECB / PCRA DNA HELICASE FAMILY MEMBER"/>
    <property type="match status" value="1"/>
</dbReference>
<dbReference type="GO" id="GO:0016887">
    <property type="term" value="F:ATP hydrolysis activity"/>
    <property type="evidence" value="ECO:0007669"/>
    <property type="project" value="RHEA"/>
</dbReference>
<keyword evidence="3 11" id="KW-0547">Nucleotide-binding</keyword>
<dbReference type="InterPro" id="IPR000212">
    <property type="entry name" value="DNA_helicase_UvrD/REP"/>
</dbReference>
<evidence type="ECO:0000256" key="12">
    <source>
        <dbReference type="PROSITE-ProRule" id="PRU00560"/>
    </source>
</evidence>
<keyword evidence="6 11" id="KW-0067">ATP-binding</keyword>
<comment type="similarity">
    <text evidence="1 11">Belongs to the helicase family. UvrD subfamily.</text>
</comment>
<evidence type="ECO:0000256" key="9">
    <source>
        <dbReference type="ARBA" id="ARBA00034617"/>
    </source>
</evidence>
<evidence type="ECO:0000256" key="7">
    <source>
        <dbReference type="ARBA" id="ARBA00023125"/>
    </source>
</evidence>